<protein>
    <submittedName>
        <fullName evidence="1">Uncharacterized protein</fullName>
    </submittedName>
</protein>
<name>A0A0C9YXS5_9AGAM</name>
<sequence>MRTKILDGFPTDPQMLQQSFVPPLLSTTSSFFFNLPSDVLHGDESCTICRYERNNADVWLAMAILSSIAFETATPRKSMSAGFKERKTSVSAHDVTALRNLNIQPPTDSSTAVKALGDVVAVILQMLKVRGRLILSSTQFTFRGSFILLYCLIHGLWTNARTFTSVLVANGVTKTQETCYHQLTHKLLTLKRHWLPLT</sequence>
<dbReference type="OrthoDB" id="2689976at2759"/>
<accession>A0A0C9YXS5</accession>
<dbReference type="EMBL" id="KN834051">
    <property type="protein sequence ID" value="KIK12753.1"/>
    <property type="molecule type" value="Genomic_DNA"/>
</dbReference>
<dbReference type="Proteomes" id="UP000054018">
    <property type="component" value="Unassembled WGS sequence"/>
</dbReference>
<dbReference type="AlphaFoldDB" id="A0A0C9YXS5"/>
<evidence type="ECO:0000313" key="1">
    <source>
        <dbReference type="EMBL" id="KIK12753.1"/>
    </source>
</evidence>
<gene>
    <name evidence="1" type="ORF">PISMIDRAFT_424009</name>
</gene>
<proteinExistence type="predicted"/>
<reference evidence="2" key="2">
    <citation type="submission" date="2015-01" db="EMBL/GenBank/DDBJ databases">
        <title>Evolutionary Origins and Diversification of the Mycorrhizal Mutualists.</title>
        <authorList>
            <consortium name="DOE Joint Genome Institute"/>
            <consortium name="Mycorrhizal Genomics Consortium"/>
            <person name="Kohler A."/>
            <person name="Kuo A."/>
            <person name="Nagy L.G."/>
            <person name="Floudas D."/>
            <person name="Copeland A."/>
            <person name="Barry K.W."/>
            <person name="Cichocki N."/>
            <person name="Veneault-Fourrey C."/>
            <person name="LaButti K."/>
            <person name="Lindquist E.A."/>
            <person name="Lipzen A."/>
            <person name="Lundell T."/>
            <person name="Morin E."/>
            <person name="Murat C."/>
            <person name="Riley R."/>
            <person name="Ohm R."/>
            <person name="Sun H."/>
            <person name="Tunlid A."/>
            <person name="Henrissat B."/>
            <person name="Grigoriev I.V."/>
            <person name="Hibbett D.S."/>
            <person name="Martin F."/>
        </authorList>
    </citation>
    <scope>NUCLEOTIDE SEQUENCE [LARGE SCALE GENOMIC DNA]</scope>
    <source>
        <strain evidence="2">441</strain>
    </source>
</reference>
<organism evidence="1 2">
    <name type="scientific">Pisolithus microcarpus 441</name>
    <dbReference type="NCBI Taxonomy" id="765257"/>
    <lineage>
        <taxon>Eukaryota</taxon>
        <taxon>Fungi</taxon>
        <taxon>Dikarya</taxon>
        <taxon>Basidiomycota</taxon>
        <taxon>Agaricomycotina</taxon>
        <taxon>Agaricomycetes</taxon>
        <taxon>Agaricomycetidae</taxon>
        <taxon>Boletales</taxon>
        <taxon>Sclerodermatineae</taxon>
        <taxon>Pisolithaceae</taxon>
        <taxon>Pisolithus</taxon>
    </lineage>
</organism>
<dbReference type="STRING" id="765257.A0A0C9YXS5"/>
<reference evidence="1 2" key="1">
    <citation type="submission" date="2014-04" db="EMBL/GenBank/DDBJ databases">
        <authorList>
            <consortium name="DOE Joint Genome Institute"/>
            <person name="Kuo A."/>
            <person name="Kohler A."/>
            <person name="Costa M.D."/>
            <person name="Nagy L.G."/>
            <person name="Floudas D."/>
            <person name="Copeland A."/>
            <person name="Barry K.W."/>
            <person name="Cichocki N."/>
            <person name="Veneault-Fourrey C."/>
            <person name="LaButti K."/>
            <person name="Lindquist E.A."/>
            <person name="Lipzen A."/>
            <person name="Lundell T."/>
            <person name="Morin E."/>
            <person name="Murat C."/>
            <person name="Sun H."/>
            <person name="Tunlid A."/>
            <person name="Henrissat B."/>
            <person name="Grigoriev I.V."/>
            <person name="Hibbett D.S."/>
            <person name="Martin F."/>
            <person name="Nordberg H.P."/>
            <person name="Cantor M.N."/>
            <person name="Hua S.X."/>
        </authorList>
    </citation>
    <scope>NUCLEOTIDE SEQUENCE [LARGE SCALE GENOMIC DNA]</scope>
    <source>
        <strain evidence="1 2">441</strain>
    </source>
</reference>
<evidence type="ECO:0000313" key="2">
    <source>
        <dbReference type="Proteomes" id="UP000054018"/>
    </source>
</evidence>
<keyword evidence="2" id="KW-1185">Reference proteome</keyword>
<dbReference type="HOGENOM" id="CLU_1378626_0_0_1"/>